<dbReference type="InterPro" id="IPR050143">
    <property type="entry name" value="TRIM/RBCC"/>
</dbReference>
<evidence type="ECO:0000259" key="5">
    <source>
        <dbReference type="PROSITE" id="PS50089"/>
    </source>
</evidence>
<dbReference type="PROSITE" id="PS50119">
    <property type="entry name" value="ZF_BBOX"/>
    <property type="match status" value="1"/>
</dbReference>
<dbReference type="SUPFAM" id="SSF57845">
    <property type="entry name" value="B-box zinc-binding domain"/>
    <property type="match status" value="1"/>
</dbReference>
<keyword evidence="3" id="KW-0862">Zinc</keyword>
<dbReference type="SMART" id="SM00184">
    <property type="entry name" value="RING"/>
    <property type="match status" value="1"/>
</dbReference>
<dbReference type="Pfam" id="PF15227">
    <property type="entry name" value="zf-C3HC4_4"/>
    <property type="match status" value="1"/>
</dbReference>
<evidence type="ECO:0000313" key="8">
    <source>
        <dbReference type="Proteomes" id="UP000472274"/>
    </source>
</evidence>
<feature type="domain" description="B box-type" evidence="6">
    <location>
        <begin position="97"/>
        <end position="138"/>
    </location>
</feature>
<reference evidence="7" key="1">
    <citation type="submission" date="2025-08" db="UniProtKB">
        <authorList>
            <consortium name="Ensembl"/>
        </authorList>
    </citation>
    <scope>IDENTIFICATION</scope>
</reference>
<proteinExistence type="predicted"/>
<evidence type="ECO:0000259" key="6">
    <source>
        <dbReference type="PROSITE" id="PS50119"/>
    </source>
</evidence>
<dbReference type="Gene3D" id="3.30.160.60">
    <property type="entry name" value="Classic Zinc Finger"/>
    <property type="match status" value="1"/>
</dbReference>
<keyword evidence="8" id="KW-1185">Reference proteome</keyword>
<dbReference type="InterPro" id="IPR013083">
    <property type="entry name" value="Znf_RING/FYVE/PHD"/>
</dbReference>
<evidence type="ECO:0008006" key="9">
    <source>
        <dbReference type="Google" id="ProtNLM"/>
    </source>
</evidence>
<dbReference type="Pfam" id="PF00643">
    <property type="entry name" value="zf-B_box"/>
    <property type="match status" value="1"/>
</dbReference>
<evidence type="ECO:0000256" key="2">
    <source>
        <dbReference type="ARBA" id="ARBA00022771"/>
    </source>
</evidence>
<evidence type="ECO:0000313" key="7">
    <source>
        <dbReference type="Ensembl" id="ENSTMTP00000018096.1"/>
    </source>
</evidence>
<dbReference type="InterPro" id="IPR001841">
    <property type="entry name" value="Znf_RING"/>
</dbReference>
<accession>A0A674J893</accession>
<evidence type="ECO:0000256" key="1">
    <source>
        <dbReference type="ARBA" id="ARBA00022723"/>
    </source>
</evidence>
<feature type="domain" description="RING-type" evidence="5">
    <location>
        <begin position="20"/>
        <end position="65"/>
    </location>
</feature>
<dbReference type="GeneTree" id="ENSGT01030000234669"/>
<keyword evidence="2 4" id="KW-0863">Zinc-finger</keyword>
<dbReference type="SMART" id="SM00336">
    <property type="entry name" value="BBOX"/>
    <property type="match status" value="1"/>
</dbReference>
<keyword evidence="1" id="KW-0479">Metal-binding</keyword>
<dbReference type="InterPro" id="IPR000315">
    <property type="entry name" value="Znf_B-box"/>
</dbReference>
<dbReference type="AlphaFoldDB" id="A0A674J893"/>
<name>A0A674J893_9SAUR</name>
<dbReference type="Ensembl" id="ENSTMTT00000018740.1">
    <property type="protein sequence ID" value="ENSTMTP00000018096.1"/>
    <property type="gene ID" value="ENSTMTG00000013315.1"/>
</dbReference>
<dbReference type="PANTHER" id="PTHR24103">
    <property type="entry name" value="E3 UBIQUITIN-PROTEIN LIGASE TRIM"/>
    <property type="match status" value="1"/>
</dbReference>
<dbReference type="GO" id="GO:0008270">
    <property type="term" value="F:zinc ion binding"/>
    <property type="evidence" value="ECO:0007669"/>
    <property type="project" value="UniProtKB-KW"/>
</dbReference>
<reference evidence="7" key="2">
    <citation type="submission" date="2025-09" db="UniProtKB">
        <authorList>
            <consortium name="Ensembl"/>
        </authorList>
    </citation>
    <scope>IDENTIFICATION</scope>
</reference>
<dbReference type="Gene3D" id="3.30.40.10">
    <property type="entry name" value="Zinc/RING finger domain, C3HC4 (zinc finger)"/>
    <property type="match status" value="1"/>
</dbReference>
<sequence>MATALASETPEREVEDEATCPICLDYFSDPVTVDCGHSSCKTCVTTYCDNWEEGNHGPLCCPICREKIEKVNFRPNWDLAGLVEHVKQLGLKPGKEEKENLCERHKEKLSQFCEEDGEFICVECDKSPVHKTHTVILIKEKEELLEIKLNEERQSQKHQVETVRKKIMSEFEELEKILQEQKQPLLARLEELTKDIVKRENENVTKLLKEISFLSNLIKELKEKCRQPASEFLQVRQIIHPQFPARKHS</sequence>
<organism evidence="7 8">
    <name type="scientific">Terrapene triunguis</name>
    <name type="common">Three-toed box turtle</name>
    <dbReference type="NCBI Taxonomy" id="2587831"/>
    <lineage>
        <taxon>Eukaryota</taxon>
        <taxon>Metazoa</taxon>
        <taxon>Chordata</taxon>
        <taxon>Craniata</taxon>
        <taxon>Vertebrata</taxon>
        <taxon>Euteleostomi</taxon>
        <taxon>Archelosauria</taxon>
        <taxon>Testudinata</taxon>
        <taxon>Testudines</taxon>
        <taxon>Cryptodira</taxon>
        <taxon>Durocryptodira</taxon>
        <taxon>Testudinoidea</taxon>
        <taxon>Emydidae</taxon>
        <taxon>Terrapene</taxon>
    </lineage>
</organism>
<evidence type="ECO:0000256" key="4">
    <source>
        <dbReference type="PROSITE-ProRule" id="PRU00024"/>
    </source>
</evidence>
<dbReference type="SUPFAM" id="SSF57850">
    <property type="entry name" value="RING/U-box"/>
    <property type="match status" value="1"/>
</dbReference>
<evidence type="ECO:0000256" key="3">
    <source>
        <dbReference type="ARBA" id="ARBA00022833"/>
    </source>
</evidence>
<dbReference type="InParanoid" id="A0A674J893"/>
<dbReference type="PROSITE" id="PS50089">
    <property type="entry name" value="ZF_RING_2"/>
    <property type="match status" value="1"/>
</dbReference>
<dbReference type="Proteomes" id="UP000472274">
    <property type="component" value="Unplaced"/>
</dbReference>
<protein>
    <recommendedName>
        <fullName evidence="9">Tripartite motif containing 39</fullName>
    </recommendedName>
</protein>